<keyword evidence="2" id="KW-1133">Transmembrane helix</keyword>
<evidence type="ECO:0000313" key="4">
    <source>
        <dbReference type="EMBL" id="KWW13991.1"/>
    </source>
</evidence>
<feature type="transmembrane region" description="Helical" evidence="2">
    <location>
        <begin position="50"/>
        <end position="72"/>
    </location>
</feature>
<keyword evidence="2" id="KW-0472">Membrane</keyword>
<evidence type="ECO:0000313" key="5">
    <source>
        <dbReference type="Proteomes" id="UP000064189"/>
    </source>
</evidence>
<evidence type="ECO:0000256" key="1">
    <source>
        <dbReference type="ARBA" id="ARBA00010792"/>
    </source>
</evidence>
<name>A0A109MU75_9BACI</name>
<dbReference type="Pfam" id="PF09335">
    <property type="entry name" value="VTT_dom"/>
    <property type="match status" value="1"/>
</dbReference>
<dbReference type="RefSeq" id="WP_061143746.1">
    <property type="nucleotide sequence ID" value="NZ_LNNH01000041.1"/>
</dbReference>
<dbReference type="AlphaFoldDB" id="A0A109MU75"/>
<reference evidence="4 5" key="1">
    <citation type="submission" date="2015-11" db="EMBL/GenBank/DDBJ databases">
        <title>Genome Sequence of Bacillus simplex strain VanAntwerpen2.</title>
        <authorList>
            <person name="Couger M.B."/>
        </authorList>
    </citation>
    <scope>NUCLEOTIDE SEQUENCE [LARGE SCALE GENOMIC DNA]</scope>
    <source>
        <strain evidence="4 5">VanAntwerpen02</strain>
    </source>
</reference>
<dbReference type="InterPro" id="IPR051311">
    <property type="entry name" value="DedA_domain"/>
</dbReference>
<dbReference type="GO" id="GO:0005886">
    <property type="term" value="C:plasma membrane"/>
    <property type="evidence" value="ECO:0007669"/>
    <property type="project" value="TreeGrafter"/>
</dbReference>
<keyword evidence="5" id="KW-1185">Reference proteome</keyword>
<sequence>MVSQLIMTILNWFAGMGYMGILLGLMVEVIPSELVLGYGGYLVGLGKMNFWGAVLAGVAGGTMAQLFLYWAGYYGGRPFLLKYGKYILIKEKHIFMSERWFQRYGVGVIFTARFIPVVRHAISIPAGIARMSVWKFIFYTIAAVIPWTILFLSLGKILGDNWQQVREITAPYLIPAAGFSFVFIMLYIIWKRKSPPPVVLVKKIGRFSDK</sequence>
<keyword evidence="2" id="KW-0812">Transmembrane</keyword>
<protein>
    <recommendedName>
        <fullName evidence="3">VTT domain-containing protein</fullName>
    </recommendedName>
</protein>
<dbReference type="PANTHER" id="PTHR42709:SF8">
    <property type="entry name" value="UNDECAPRENYL PHOSPHATE TRANSPORTER A"/>
    <property type="match status" value="1"/>
</dbReference>
<accession>A0A109MU75</accession>
<dbReference type="PANTHER" id="PTHR42709">
    <property type="entry name" value="ALKALINE PHOSPHATASE LIKE PROTEIN"/>
    <property type="match status" value="1"/>
</dbReference>
<comment type="caution">
    <text evidence="4">The sequence shown here is derived from an EMBL/GenBank/DDBJ whole genome shotgun (WGS) entry which is preliminary data.</text>
</comment>
<evidence type="ECO:0000256" key="2">
    <source>
        <dbReference type="SAM" id="Phobius"/>
    </source>
</evidence>
<dbReference type="InterPro" id="IPR032816">
    <property type="entry name" value="VTT_dom"/>
</dbReference>
<evidence type="ECO:0000259" key="3">
    <source>
        <dbReference type="Pfam" id="PF09335"/>
    </source>
</evidence>
<organism evidence="4 5">
    <name type="scientific">Peribacillus simplex</name>
    <dbReference type="NCBI Taxonomy" id="1478"/>
    <lineage>
        <taxon>Bacteria</taxon>
        <taxon>Bacillati</taxon>
        <taxon>Bacillota</taxon>
        <taxon>Bacilli</taxon>
        <taxon>Bacillales</taxon>
        <taxon>Bacillaceae</taxon>
        <taxon>Peribacillus</taxon>
    </lineage>
</organism>
<feature type="transmembrane region" description="Helical" evidence="2">
    <location>
        <begin position="136"/>
        <end position="158"/>
    </location>
</feature>
<feature type="transmembrane region" description="Helical" evidence="2">
    <location>
        <begin position="12"/>
        <end position="30"/>
    </location>
</feature>
<dbReference type="EMBL" id="LNNH01000041">
    <property type="protein sequence ID" value="KWW13991.1"/>
    <property type="molecule type" value="Genomic_DNA"/>
</dbReference>
<feature type="transmembrane region" description="Helical" evidence="2">
    <location>
        <begin position="170"/>
        <end position="190"/>
    </location>
</feature>
<proteinExistence type="inferred from homology"/>
<feature type="domain" description="VTT" evidence="3">
    <location>
        <begin position="30"/>
        <end position="155"/>
    </location>
</feature>
<comment type="similarity">
    <text evidence="1">Belongs to the DedA family.</text>
</comment>
<dbReference type="Proteomes" id="UP000064189">
    <property type="component" value="Unassembled WGS sequence"/>
</dbReference>
<gene>
    <name evidence="4" type="ORF">AS888_08485</name>
</gene>